<feature type="region of interest" description="Disordered" evidence="4">
    <location>
        <begin position="674"/>
        <end position="841"/>
    </location>
</feature>
<dbReference type="SUPFAM" id="SSF53335">
    <property type="entry name" value="S-adenosyl-L-methionine-dependent methyltransferases"/>
    <property type="match status" value="2"/>
</dbReference>
<comment type="caution">
    <text evidence="6">The sequence shown here is derived from an EMBL/GenBank/DDBJ whole genome shotgun (WGS) entry which is preliminary data.</text>
</comment>
<evidence type="ECO:0000259" key="5">
    <source>
        <dbReference type="Pfam" id="PF08242"/>
    </source>
</evidence>
<evidence type="ECO:0000313" key="7">
    <source>
        <dbReference type="Proteomes" id="UP000245207"/>
    </source>
</evidence>
<feature type="compositionally biased region" description="Polar residues" evidence="4">
    <location>
        <begin position="710"/>
        <end position="726"/>
    </location>
</feature>
<reference evidence="6 7" key="1">
    <citation type="journal article" date="2018" name="Mol. Plant">
        <title>The genome of Artemisia annua provides insight into the evolution of Asteraceae family and artemisinin biosynthesis.</title>
        <authorList>
            <person name="Shen Q."/>
            <person name="Zhang L."/>
            <person name="Liao Z."/>
            <person name="Wang S."/>
            <person name="Yan T."/>
            <person name="Shi P."/>
            <person name="Liu M."/>
            <person name="Fu X."/>
            <person name="Pan Q."/>
            <person name="Wang Y."/>
            <person name="Lv Z."/>
            <person name="Lu X."/>
            <person name="Zhang F."/>
            <person name="Jiang W."/>
            <person name="Ma Y."/>
            <person name="Chen M."/>
            <person name="Hao X."/>
            <person name="Li L."/>
            <person name="Tang Y."/>
            <person name="Lv G."/>
            <person name="Zhou Y."/>
            <person name="Sun X."/>
            <person name="Brodelius P.E."/>
            <person name="Rose J.K.C."/>
            <person name="Tang K."/>
        </authorList>
    </citation>
    <scope>NUCLEOTIDE SEQUENCE [LARGE SCALE GENOMIC DNA]</scope>
    <source>
        <strain evidence="7">cv. Huhao1</strain>
        <tissue evidence="6">Leaf</tissue>
    </source>
</reference>
<dbReference type="Gene3D" id="3.40.50.150">
    <property type="entry name" value="Vaccinia Virus protein VP39"/>
    <property type="match status" value="2"/>
</dbReference>
<keyword evidence="7" id="KW-1185">Reference proteome</keyword>
<comment type="similarity">
    <text evidence="1">Belongs to the methyltransferase superfamily. METL family.</text>
</comment>
<accession>A0A2U1M747</accession>
<keyword evidence="2 6" id="KW-0489">Methyltransferase</keyword>
<dbReference type="CDD" id="cd02440">
    <property type="entry name" value="AdoMet_MTases"/>
    <property type="match status" value="1"/>
</dbReference>
<protein>
    <submittedName>
        <fullName evidence="6">Methyltransferase-like protein 6</fullName>
    </submittedName>
</protein>
<proteinExistence type="inferred from homology"/>
<evidence type="ECO:0000256" key="2">
    <source>
        <dbReference type="ARBA" id="ARBA00022603"/>
    </source>
</evidence>
<dbReference type="Pfam" id="PF08242">
    <property type="entry name" value="Methyltransf_12"/>
    <property type="match status" value="1"/>
</dbReference>
<dbReference type="InterPro" id="IPR026113">
    <property type="entry name" value="METTL2/6/8-like"/>
</dbReference>
<gene>
    <name evidence="6" type="ORF">CTI12_AA414240</name>
</gene>
<dbReference type="OrthoDB" id="417697at2759"/>
<dbReference type="InterPro" id="IPR013217">
    <property type="entry name" value="Methyltransf_12"/>
</dbReference>
<keyword evidence="3 6" id="KW-0808">Transferase</keyword>
<evidence type="ECO:0000256" key="3">
    <source>
        <dbReference type="ARBA" id="ARBA00022679"/>
    </source>
</evidence>
<sequence length="841" mass="96307">MAVCFPAISISPSFLPSIVTTRKRRSLSVVKLGSECGGGDVNQYVTESRKHWDSFYERHQNKSLHAKDAVLSVVKLGSECGGGDVNQYVTESRKHWDSFYERHQNKFFKDRHYLEKDWGHYFCDENDTLPSNGKVIFEAGCGTGNTIFPLAKKFPQLFVHACDFSQHAVTLVKSHTDFREDRMNVFVCNIAEDGLSDHITPASVDIVTLVFTLSAVSPEKMPIVLQNIGRVLKPNGYVLLRDYAIGDYAQAMLMNKNRVISENFYFRGDGTCSFYFSEDLLSELFVSAGFTVVDVNTYYREIENRAKNITMQRGIYNYILLESCEATRRYHYWAVYDTDFSYWRAVRQHEDTICTLVSDSRLPYSLWSYLGFLYNHNAMKGNAKIPFLKSRNMVWQKQKKEESHSLSEEDDLLSDEISGYVDIFEPLDAYFSSMVMLNSSKAEFLYRLFFKDRHYLEKDWRQYFCDENDTIPSKGKVILEAGCGTGNTIFPLANKFPQIFVHACDFSHQAVTLVKAMLMDKNRLISENFYFRGDGTCSFYFSEDLLSELFVTAGFTVVDVNTYNREIENRAKNITMQCALASRLGNPLVMDSVTSDMCRLGVGRIGYARVLVEVSAKKCLPELIEVVYRDRDKTEICRKVVKVVTEWIPSRCSECCVFGHSDKSCGKIVSNEKQEIGEQPKESEKERNKVNVGNDNEGYEEVRYKRNYGGWNNNRTQNFKQNTQFQRKGEYMNKNKTTHQVMYQKKKHDVKQDDTSKNQIPVKDKTPVKEAESTSNKEENNNKDKGSNNNRDGSDNATISGSKEAKDGCSNEENDVYNDKNGIAQCMGSDDIEGRDKGVLN</sequence>
<feature type="compositionally biased region" description="Basic and acidic residues" evidence="4">
    <location>
        <begin position="832"/>
        <end position="841"/>
    </location>
</feature>
<dbReference type="GO" id="GO:0008757">
    <property type="term" value="F:S-adenosylmethionine-dependent methyltransferase activity"/>
    <property type="evidence" value="ECO:0007669"/>
    <property type="project" value="UniProtKB-ARBA"/>
</dbReference>
<feature type="domain" description="Methyltransferase type 12" evidence="5">
    <location>
        <begin position="138"/>
        <end position="237"/>
    </location>
</feature>
<dbReference type="GO" id="GO:0008173">
    <property type="term" value="F:RNA methyltransferase activity"/>
    <property type="evidence" value="ECO:0007669"/>
    <property type="project" value="UniProtKB-ARBA"/>
</dbReference>
<name>A0A2U1M747_ARTAN</name>
<evidence type="ECO:0000256" key="1">
    <source>
        <dbReference type="ARBA" id="ARBA00009725"/>
    </source>
</evidence>
<dbReference type="STRING" id="35608.A0A2U1M747"/>
<dbReference type="PANTHER" id="PTHR22809:SF8">
    <property type="entry name" value="TRNA N(3)-METHYLCYTIDINE METHYLTRANSFERASE"/>
    <property type="match status" value="1"/>
</dbReference>
<dbReference type="AlphaFoldDB" id="A0A2U1M747"/>
<organism evidence="6 7">
    <name type="scientific">Artemisia annua</name>
    <name type="common">Sweet wormwood</name>
    <dbReference type="NCBI Taxonomy" id="35608"/>
    <lineage>
        <taxon>Eukaryota</taxon>
        <taxon>Viridiplantae</taxon>
        <taxon>Streptophyta</taxon>
        <taxon>Embryophyta</taxon>
        <taxon>Tracheophyta</taxon>
        <taxon>Spermatophyta</taxon>
        <taxon>Magnoliopsida</taxon>
        <taxon>eudicotyledons</taxon>
        <taxon>Gunneridae</taxon>
        <taxon>Pentapetalae</taxon>
        <taxon>asterids</taxon>
        <taxon>campanulids</taxon>
        <taxon>Asterales</taxon>
        <taxon>Asteraceae</taxon>
        <taxon>Asteroideae</taxon>
        <taxon>Anthemideae</taxon>
        <taxon>Artemisiinae</taxon>
        <taxon>Artemisia</taxon>
    </lineage>
</organism>
<feature type="compositionally biased region" description="Basic and acidic residues" evidence="4">
    <location>
        <begin position="750"/>
        <end position="786"/>
    </location>
</feature>
<dbReference type="InterPro" id="IPR029063">
    <property type="entry name" value="SAM-dependent_MTases_sf"/>
</dbReference>
<feature type="compositionally biased region" description="Basic and acidic residues" evidence="4">
    <location>
        <begin position="674"/>
        <end position="689"/>
    </location>
</feature>
<dbReference type="PANTHER" id="PTHR22809">
    <property type="entry name" value="METHYLTRANSFERASE-RELATED"/>
    <property type="match status" value="1"/>
</dbReference>
<evidence type="ECO:0000313" key="6">
    <source>
        <dbReference type="EMBL" id="PWA57092.1"/>
    </source>
</evidence>
<dbReference type="EMBL" id="PKPP01006264">
    <property type="protein sequence ID" value="PWA57092.1"/>
    <property type="molecule type" value="Genomic_DNA"/>
</dbReference>
<evidence type="ECO:0000256" key="4">
    <source>
        <dbReference type="SAM" id="MobiDB-lite"/>
    </source>
</evidence>
<dbReference type="GO" id="GO:0032259">
    <property type="term" value="P:methylation"/>
    <property type="evidence" value="ECO:0007669"/>
    <property type="project" value="UniProtKB-KW"/>
</dbReference>
<dbReference type="Proteomes" id="UP000245207">
    <property type="component" value="Unassembled WGS sequence"/>
</dbReference>